<evidence type="ECO:0000259" key="5">
    <source>
        <dbReference type="PROSITE" id="PS50966"/>
    </source>
</evidence>
<dbReference type="PANTHER" id="PTHR31973">
    <property type="entry name" value="POLYPROTEIN, PUTATIVE-RELATED"/>
    <property type="match status" value="1"/>
</dbReference>
<accession>A0A2P6RY25</accession>
<dbReference type="SMART" id="SM00575">
    <property type="entry name" value="ZnF_PMZ"/>
    <property type="match status" value="1"/>
</dbReference>
<dbReference type="Gramene" id="PRQ51325">
    <property type="protein sequence ID" value="PRQ51325"/>
    <property type="gene ID" value="RchiOBHm_Chr2g0143151"/>
</dbReference>
<evidence type="ECO:0000256" key="2">
    <source>
        <dbReference type="ARBA" id="ARBA00022771"/>
    </source>
</evidence>
<gene>
    <name evidence="6" type="ORF">RchiOBHm_Chr2g0143151</name>
</gene>
<dbReference type="PANTHER" id="PTHR31973:SF187">
    <property type="entry name" value="MUTATOR TRANSPOSASE MUDRA PROTEIN"/>
    <property type="match status" value="1"/>
</dbReference>
<evidence type="ECO:0000313" key="6">
    <source>
        <dbReference type="EMBL" id="PRQ51325.1"/>
    </source>
</evidence>
<evidence type="ECO:0000313" key="7">
    <source>
        <dbReference type="Proteomes" id="UP000238479"/>
    </source>
</evidence>
<dbReference type="AlphaFoldDB" id="A0A2P6RY25"/>
<dbReference type="InterPro" id="IPR007527">
    <property type="entry name" value="Znf_SWIM"/>
</dbReference>
<proteinExistence type="predicted"/>
<dbReference type="STRING" id="74649.A0A2P6RY25"/>
<dbReference type="EMBL" id="PDCK01000040">
    <property type="protein sequence ID" value="PRQ51325.1"/>
    <property type="molecule type" value="Genomic_DNA"/>
</dbReference>
<evidence type="ECO:0000256" key="1">
    <source>
        <dbReference type="ARBA" id="ARBA00022723"/>
    </source>
</evidence>
<keyword evidence="3" id="KW-0862">Zinc</keyword>
<keyword evidence="1" id="KW-0479">Metal-binding</keyword>
<dbReference type="Proteomes" id="UP000238479">
    <property type="component" value="Chromosome 2"/>
</dbReference>
<feature type="domain" description="SWIM-type" evidence="5">
    <location>
        <begin position="63"/>
        <end position="95"/>
    </location>
</feature>
<dbReference type="InterPro" id="IPR006564">
    <property type="entry name" value="Znf_PMZ"/>
</dbReference>
<sequence length="161" mass="18241">MVRLTNRRQSGPNWRCNVGPRIEKQLKKHAYISHDYRVINSSNNIFEIQSRGVACASDVVAAHSVSLEVRTCTCKRWNISRVPCGHAMAAIHSKGLRLDDFVHEYFTKDTYMKAYDPIMFPIAGVAEWDKIHRPIAPYLYRSQPGGSKCQGAKNLVSYPSS</sequence>
<evidence type="ECO:0000256" key="4">
    <source>
        <dbReference type="PROSITE-ProRule" id="PRU00325"/>
    </source>
</evidence>
<keyword evidence="7" id="KW-1185">Reference proteome</keyword>
<name>A0A2P6RY25_ROSCH</name>
<dbReference type="Pfam" id="PF04434">
    <property type="entry name" value="SWIM"/>
    <property type="match status" value="1"/>
</dbReference>
<reference evidence="6 7" key="1">
    <citation type="journal article" date="2018" name="Nat. Genet.">
        <title>The Rosa genome provides new insights in the design of modern roses.</title>
        <authorList>
            <person name="Bendahmane M."/>
        </authorList>
    </citation>
    <scope>NUCLEOTIDE SEQUENCE [LARGE SCALE GENOMIC DNA]</scope>
    <source>
        <strain evidence="7">cv. Old Blush</strain>
    </source>
</reference>
<dbReference type="PROSITE" id="PS50966">
    <property type="entry name" value="ZF_SWIM"/>
    <property type="match status" value="1"/>
</dbReference>
<comment type="caution">
    <text evidence="6">The sequence shown here is derived from an EMBL/GenBank/DDBJ whole genome shotgun (WGS) entry which is preliminary data.</text>
</comment>
<protein>
    <submittedName>
        <fullName evidence="6">Putative Zinc finger, SWIM-type</fullName>
    </submittedName>
</protein>
<evidence type="ECO:0000256" key="3">
    <source>
        <dbReference type="ARBA" id="ARBA00022833"/>
    </source>
</evidence>
<dbReference type="GO" id="GO:0008270">
    <property type="term" value="F:zinc ion binding"/>
    <property type="evidence" value="ECO:0007669"/>
    <property type="project" value="UniProtKB-KW"/>
</dbReference>
<keyword evidence="2 4" id="KW-0863">Zinc-finger</keyword>
<organism evidence="6 7">
    <name type="scientific">Rosa chinensis</name>
    <name type="common">China rose</name>
    <dbReference type="NCBI Taxonomy" id="74649"/>
    <lineage>
        <taxon>Eukaryota</taxon>
        <taxon>Viridiplantae</taxon>
        <taxon>Streptophyta</taxon>
        <taxon>Embryophyta</taxon>
        <taxon>Tracheophyta</taxon>
        <taxon>Spermatophyta</taxon>
        <taxon>Magnoliopsida</taxon>
        <taxon>eudicotyledons</taxon>
        <taxon>Gunneridae</taxon>
        <taxon>Pentapetalae</taxon>
        <taxon>rosids</taxon>
        <taxon>fabids</taxon>
        <taxon>Rosales</taxon>
        <taxon>Rosaceae</taxon>
        <taxon>Rosoideae</taxon>
        <taxon>Rosoideae incertae sedis</taxon>
        <taxon>Rosa</taxon>
    </lineage>
</organism>